<sequence length="86" mass="10390">MSVETLEQKIAKQEERLKQLKAQKQAVIAREKKKQSEQKRKDETRRKILLGSYLIKKMENEQDKEKILAELNEYLTEDRDRKLFNL</sequence>
<evidence type="ECO:0000313" key="3">
    <source>
        <dbReference type="Proteomes" id="UP000242351"/>
    </source>
</evidence>
<reference evidence="2 3" key="2">
    <citation type="submission" date="2017-12" db="EMBL/GenBank/DDBJ databases">
        <title>Revising the taxonomy of the Acinetobacter lwoffii group: the description of Acinetobacter pseudolwoffii sp. nov. and emended description of Acinetobacter lwoffii.</title>
        <authorList>
            <person name="Nemec A."/>
        </authorList>
    </citation>
    <scope>NUCLEOTIDE SEQUENCE [LARGE SCALE GENOMIC DNA]</scope>
    <source>
        <strain evidence="2 3">ANC 5347</strain>
    </source>
</reference>
<dbReference type="AlphaFoldDB" id="A0A2H9UHK6"/>
<evidence type="ECO:0000313" key="2">
    <source>
        <dbReference type="EMBL" id="PJI31189.1"/>
    </source>
</evidence>
<keyword evidence="1" id="KW-0175">Coiled coil</keyword>
<accession>A0A2H9UHK6</accession>
<name>A0A2H9UHK6_9GAMM</name>
<protein>
    <submittedName>
        <fullName evidence="2">Mobilization protein</fullName>
    </submittedName>
</protein>
<comment type="caution">
    <text evidence="2">The sequence shown here is derived from an EMBL/GenBank/DDBJ whole genome shotgun (WGS) entry which is preliminary data.</text>
</comment>
<dbReference type="EMBL" id="PGOZ01000043">
    <property type="protein sequence ID" value="PJI31189.1"/>
    <property type="molecule type" value="Genomic_DNA"/>
</dbReference>
<dbReference type="Proteomes" id="UP000242351">
    <property type="component" value="Unassembled WGS sequence"/>
</dbReference>
<feature type="coiled-coil region" evidence="1">
    <location>
        <begin position="3"/>
        <end position="77"/>
    </location>
</feature>
<gene>
    <name evidence="2" type="ORF">CU320_15480</name>
</gene>
<proteinExistence type="predicted"/>
<dbReference type="RefSeq" id="WP_100358286.1">
    <property type="nucleotide sequence ID" value="NZ_PGOZ01000043.1"/>
</dbReference>
<organism evidence="2 3">
    <name type="scientific">Acinetobacter pseudolwoffii</name>
    <dbReference type="NCBI Taxonomy" id="2053287"/>
    <lineage>
        <taxon>Bacteria</taxon>
        <taxon>Pseudomonadati</taxon>
        <taxon>Pseudomonadota</taxon>
        <taxon>Gammaproteobacteria</taxon>
        <taxon>Moraxellales</taxon>
        <taxon>Moraxellaceae</taxon>
        <taxon>Acinetobacter</taxon>
    </lineage>
</organism>
<evidence type="ECO:0000256" key="1">
    <source>
        <dbReference type="SAM" id="Coils"/>
    </source>
</evidence>
<reference evidence="2 3" key="1">
    <citation type="submission" date="2017-11" db="EMBL/GenBank/DDBJ databases">
        <authorList>
            <person name="Han C.G."/>
        </authorList>
    </citation>
    <scope>NUCLEOTIDE SEQUENCE [LARGE SCALE GENOMIC DNA]</scope>
    <source>
        <strain evidence="2 3">ANC 5347</strain>
    </source>
</reference>